<dbReference type="Proteomes" id="UP001234178">
    <property type="component" value="Unassembled WGS sequence"/>
</dbReference>
<evidence type="ECO:0000313" key="1">
    <source>
        <dbReference type="EMBL" id="KAK4003072.1"/>
    </source>
</evidence>
<dbReference type="EMBL" id="JAOYFB010000001">
    <property type="protein sequence ID" value="KAK4003072.1"/>
    <property type="molecule type" value="Genomic_DNA"/>
</dbReference>
<gene>
    <name evidence="1" type="ORF">OUZ56_004857</name>
</gene>
<organism evidence="1 2">
    <name type="scientific">Daphnia magna</name>
    <dbReference type="NCBI Taxonomy" id="35525"/>
    <lineage>
        <taxon>Eukaryota</taxon>
        <taxon>Metazoa</taxon>
        <taxon>Ecdysozoa</taxon>
        <taxon>Arthropoda</taxon>
        <taxon>Crustacea</taxon>
        <taxon>Branchiopoda</taxon>
        <taxon>Diplostraca</taxon>
        <taxon>Cladocera</taxon>
        <taxon>Anomopoda</taxon>
        <taxon>Daphniidae</taxon>
        <taxon>Daphnia</taxon>
    </lineage>
</organism>
<protein>
    <submittedName>
        <fullName evidence="1">Uncharacterized protein</fullName>
    </submittedName>
</protein>
<keyword evidence="2" id="KW-1185">Reference proteome</keyword>
<sequence length="94" mass="10525">MERPSDDPAWPGTARGCVRDQYPHASLLPISPFGQFPISLCYSCVVVFCPQGLRRTTRADLVETASTAVARLYGYMVQHRHQQVNDEVFGLRSV</sequence>
<accession>A0ABQ9YR39</accession>
<proteinExistence type="predicted"/>
<reference evidence="1 2" key="1">
    <citation type="journal article" date="2023" name="Nucleic Acids Res.">
        <title>The hologenome of Daphnia magna reveals possible DNA methylation and microbiome-mediated evolution of the host genome.</title>
        <authorList>
            <person name="Chaturvedi A."/>
            <person name="Li X."/>
            <person name="Dhandapani V."/>
            <person name="Marshall H."/>
            <person name="Kissane S."/>
            <person name="Cuenca-Cambronero M."/>
            <person name="Asole G."/>
            <person name="Calvet F."/>
            <person name="Ruiz-Romero M."/>
            <person name="Marangio P."/>
            <person name="Guigo R."/>
            <person name="Rago D."/>
            <person name="Mirbahai L."/>
            <person name="Eastwood N."/>
            <person name="Colbourne J.K."/>
            <person name="Zhou J."/>
            <person name="Mallon E."/>
            <person name="Orsini L."/>
        </authorList>
    </citation>
    <scope>NUCLEOTIDE SEQUENCE [LARGE SCALE GENOMIC DNA]</scope>
    <source>
        <strain evidence="1">LRV0_1</strain>
    </source>
</reference>
<name>A0ABQ9YR39_9CRUS</name>
<evidence type="ECO:0000313" key="2">
    <source>
        <dbReference type="Proteomes" id="UP001234178"/>
    </source>
</evidence>
<comment type="caution">
    <text evidence="1">The sequence shown here is derived from an EMBL/GenBank/DDBJ whole genome shotgun (WGS) entry which is preliminary data.</text>
</comment>